<evidence type="ECO:0000313" key="3">
    <source>
        <dbReference type="Proteomes" id="UP000311713"/>
    </source>
</evidence>
<proteinExistence type="predicted"/>
<dbReference type="Proteomes" id="UP000311713">
    <property type="component" value="Unassembled WGS sequence"/>
</dbReference>
<dbReference type="SUPFAM" id="SSF55718">
    <property type="entry name" value="SCP-like"/>
    <property type="match status" value="1"/>
</dbReference>
<protein>
    <submittedName>
        <fullName evidence="2">SCP2 sterol-binding domain-containing protein</fullName>
    </submittedName>
</protein>
<evidence type="ECO:0000313" key="2">
    <source>
        <dbReference type="EMBL" id="TNM30592.1"/>
    </source>
</evidence>
<dbReference type="EMBL" id="VDGT01000007">
    <property type="protein sequence ID" value="TNM30592.1"/>
    <property type="molecule type" value="Genomic_DNA"/>
</dbReference>
<name>A0A5C4V3M0_9ACTN</name>
<dbReference type="Gene3D" id="3.30.1050.10">
    <property type="entry name" value="SCP2 sterol-binding domain"/>
    <property type="match status" value="1"/>
</dbReference>
<sequence>MSKIAYLSDEFFAQVEERGRELPHRGQPTLTAQYVVNQLPEGREEVHYFLEFDEGQIKRARRGDAEDAAFVITISYANSVKLQTGKLSPPVAFTTGKMRAKGNMGKLMGMIPLVQSKEYQALFAEMREITEF</sequence>
<gene>
    <name evidence="2" type="ORF">FH715_11340</name>
</gene>
<dbReference type="AlphaFoldDB" id="A0A5C4V3M0"/>
<reference evidence="2 3" key="1">
    <citation type="submission" date="2019-06" db="EMBL/GenBank/DDBJ databases">
        <title>Draft genome of Streptomyces sedi sp. JCM16909.</title>
        <authorList>
            <person name="Klykleung N."/>
            <person name="Tanasupawat S."/>
            <person name="Kudo T."/>
            <person name="Yuki M."/>
            <person name="Ohkuma M."/>
        </authorList>
    </citation>
    <scope>NUCLEOTIDE SEQUENCE [LARGE SCALE GENOMIC DNA]</scope>
    <source>
        <strain evidence="2 3">JCM 16909</strain>
    </source>
</reference>
<comment type="caution">
    <text evidence="2">The sequence shown here is derived from an EMBL/GenBank/DDBJ whole genome shotgun (WGS) entry which is preliminary data.</text>
</comment>
<evidence type="ECO:0000259" key="1">
    <source>
        <dbReference type="Pfam" id="PF02036"/>
    </source>
</evidence>
<keyword evidence="3" id="KW-1185">Reference proteome</keyword>
<dbReference type="OrthoDB" id="4731445at2"/>
<dbReference type="InterPro" id="IPR036527">
    <property type="entry name" value="SCP2_sterol-bd_dom_sf"/>
</dbReference>
<accession>A0A5C4V3M0</accession>
<feature type="domain" description="SCP2" evidence="1">
    <location>
        <begin position="34"/>
        <end position="113"/>
    </location>
</feature>
<dbReference type="RefSeq" id="WP_139644002.1">
    <property type="nucleotide sequence ID" value="NZ_BAAAZS010000058.1"/>
</dbReference>
<dbReference type="InterPro" id="IPR003033">
    <property type="entry name" value="SCP2_sterol-bd_dom"/>
</dbReference>
<organism evidence="2 3">
    <name type="scientific">Streptomyces sedi</name>
    <dbReference type="NCBI Taxonomy" id="555059"/>
    <lineage>
        <taxon>Bacteria</taxon>
        <taxon>Bacillati</taxon>
        <taxon>Actinomycetota</taxon>
        <taxon>Actinomycetes</taxon>
        <taxon>Kitasatosporales</taxon>
        <taxon>Streptomycetaceae</taxon>
        <taxon>Streptomyces</taxon>
    </lineage>
</organism>
<dbReference type="Pfam" id="PF02036">
    <property type="entry name" value="SCP2"/>
    <property type="match status" value="1"/>
</dbReference>